<evidence type="ECO:0000313" key="3">
    <source>
        <dbReference type="Proteomes" id="UP000191133"/>
    </source>
</evidence>
<reference evidence="3" key="1">
    <citation type="submission" date="2016-10" db="EMBL/GenBank/DDBJ databases">
        <authorList>
            <person name="Varghese N."/>
            <person name="Submissions S."/>
        </authorList>
    </citation>
    <scope>NUCLEOTIDE SEQUENCE [LARGE SCALE GENOMIC DNA]</scope>
    <source>
        <strain evidence="3">92MFCol6.1</strain>
    </source>
</reference>
<sequence length="291" mass="31207">MVSTRMAYALLSVLLLLASSLPAAADVAPVQRDAAGNRLETLLLQGGQGPDGPERYCTADGQWCVQALPSAGEDQPASLEVAERADAEGEPQMRYVPIDVVDDGDLRVWPFIVRLAPGAGTAQAVADPQQAALQNVLVGGLVEARAMYSGGGASASTLHLARIRHLDDGIQVDADVLSVAWSANKMIRACFSERDFDQRAGACHDEYSFDAELALATEAQDMPVLRYQTGATNYPAGVSPQRDSLAKGRLTKKDLRTEQDAQCSYTRTFRFTSGAYQPDQPLPECSAYTEP</sequence>
<organism evidence="2 3">
    <name type="scientific">Stenotrophomonas indicatrix</name>
    <dbReference type="NCBI Taxonomy" id="2045451"/>
    <lineage>
        <taxon>Bacteria</taxon>
        <taxon>Pseudomonadati</taxon>
        <taxon>Pseudomonadota</taxon>
        <taxon>Gammaproteobacteria</taxon>
        <taxon>Lysobacterales</taxon>
        <taxon>Lysobacteraceae</taxon>
        <taxon>Stenotrophomonas</taxon>
    </lineage>
</organism>
<feature type="chain" id="PRO_5013048702" evidence="1">
    <location>
        <begin position="26"/>
        <end position="291"/>
    </location>
</feature>
<proteinExistence type="predicted"/>
<dbReference type="Proteomes" id="UP000191133">
    <property type="component" value="Unassembled WGS sequence"/>
</dbReference>
<accession>A0A1W1GUI4</accession>
<gene>
    <name evidence="2" type="ORF">SAMN04488690_0705</name>
</gene>
<dbReference type="RefSeq" id="WP_258954694.1">
    <property type="nucleotide sequence ID" value="NZ_FWEU01000001.1"/>
</dbReference>
<evidence type="ECO:0000256" key="1">
    <source>
        <dbReference type="SAM" id="SignalP"/>
    </source>
</evidence>
<evidence type="ECO:0000313" key="2">
    <source>
        <dbReference type="EMBL" id="SLM23019.1"/>
    </source>
</evidence>
<dbReference type="AlphaFoldDB" id="A0A1W1GUI4"/>
<dbReference type="EMBL" id="FWEU01000001">
    <property type="protein sequence ID" value="SLM23019.1"/>
    <property type="molecule type" value="Genomic_DNA"/>
</dbReference>
<protein>
    <submittedName>
        <fullName evidence="2">Uncharacterized protein</fullName>
    </submittedName>
</protein>
<feature type="signal peptide" evidence="1">
    <location>
        <begin position="1"/>
        <end position="25"/>
    </location>
</feature>
<keyword evidence="1" id="KW-0732">Signal</keyword>
<name>A0A1W1GUI4_9GAMM</name>